<protein>
    <submittedName>
        <fullName evidence="2">Uncharacterized protein</fullName>
    </submittedName>
</protein>
<accession>A0A4C1UHI1</accession>
<comment type="caution">
    <text evidence="2">The sequence shown here is derived from an EMBL/GenBank/DDBJ whole genome shotgun (WGS) entry which is preliminary data.</text>
</comment>
<feature type="compositionally biased region" description="Basic and acidic residues" evidence="1">
    <location>
        <begin position="69"/>
        <end position="83"/>
    </location>
</feature>
<feature type="region of interest" description="Disordered" evidence="1">
    <location>
        <begin position="69"/>
        <end position="97"/>
    </location>
</feature>
<gene>
    <name evidence="2" type="ORF">EVAR_81796_1</name>
</gene>
<evidence type="ECO:0000256" key="1">
    <source>
        <dbReference type="SAM" id="MobiDB-lite"/>
    </source>
</evidence>
<reference evidence="2 3" key="1">
    <citation type="journal article" date="2019" name="Commun. Biol.">
        <title>The bagworm genome reveals a unique fibroin gene that provides high tensile strength.</title>
        <authorList>
            <person name="Kono N."/>
            <person name="Nakamura H."/>
            <person name="Ohtoshi R."/>
            <person name="Tomita M."/>
            <person name="Numata K."/>
            <person name="Arakawa K."/>
        </authorList>
    </citation>
    <scope>NUCLEOTIDE SEQUENCE [LARGE SCALE GENOMIC DNA]</scope>
</reference>
<sequence length="97" mass="10796">MRKSSEPAELSLTGRKETPKVVTSHLYSGPVELTHFRAGPTSHSVFSILALRASCHLLVFLGTNLHHEQDDRRHHHNDNEQRQTIDNSPQAAPAPNA</sequence>
<name>A0A4C1UHI1_EUMVA</name>
<evidence type="ECO:0000313" key="3">
    <source>
        <dbReference type="Proteomes" id="UP000299102"/>
    </source>
</evidence>
<keyword evidence="3" id="KW-1185">Reference proteome</keyword>
<organism evidence="2 3">
    <name type="scientific">Eumeta variegata</name>
    <name type="common">Bagworm moth</name>
    <name type="synonym">Eumeta japonica</name>
    <dbReference type="NCBI Taxonomy" id="151549"/>
    <lineage>
        <taxon>Eukaryota</taxon>
        <taxon>Metazoa</taxon>
        <taxon>Ecdysozoa</taxon>
        <taxon>Arthropoda</taxon>
        <taxon>Hexapoda</taxon>
        <taxon>Insecta</taxon>
        <taxon>Pterygota</taxon>
        <taxon>Neoptera</taxon>
        <taxon>Endopterygota</taxon>
        <taxon>Lepidoptera</taxon>
        <taxon>Glossata</taxon>
        <taxon>Ditrysia</taxon>
        <taxon>Tineoidea</taxon>
        <taxon>Psychidae</taxon>
        <taxon>Oiketicinae</taxon>
        <taxon>Eumeta</taxon>
    </lineage>
</organism>
<proteinExistence type="predicted"/>
<evidence type="ECO:0000313" key="2">
    <source>
        <dbReference type="EMBL" id="GBP25911.1"/>
    </source>
</evidence>
<dbReference type="AlphaFoldDB" id="A0A4C1UHI1"/>
<dbReference type="EMBL" id="BGZK01000173">
    <property type="protein sequence ID" value="GBP25911.1"/>
    <property type="molecule type" value="Genomic_DNA"/>
</dbReference>
<dbReference type="Proteomes" id="UP000299102">
    <property type="component" value="Unassembled WGS sequence"/>
</dbReference>